<name>A0AAD4ME38_9AGAM</name>
<evidence type="ECO:0000313" key="2">
    <source>
        <dbReference type="Proteomes" id="UP001203297"/>
    </source>
</evidence>
<protein>
    <submittedName>
        <fullName evidence="1">Uncharacterized protein</fullName>
    </submittedName>
</protein>
<sequence>MVRVGIVTVFFASVKTRTTLRGLTSALQRNLLCPIRRPLAKLLPQGKCVRITEEAIVSSELSCRTPTLRQVDVLPCQH</sequence>
<proteinExistence type="predicted"/>
<organism evidence="1 2">
    <name type="scientific">Multifurca ochricompacta</name>
    <dbReference type="NCBI Taxonomy" id="376703"/>
    <lineage>
        <taxon>Eukaryota</taxon>
        <taxon>Fungi</taxon>
        <taxon>Dikarya</taxon>
        <taxon>Basidiomycota</taxon>
        <taxon>Agaricomycotina</taxon>
        <taxon>Agaricomycetes</taxon>
        <taxon>Russulales</taxon>
        <taxon>Russulaceae</taxon>
        <taxon>Multifurca</taxon>
    </lineage>
</organism>
<dbReference type="EMBL" id="WTXG01000001">
    <property type="protein sequence ID" value="KAI0307417.1"/>
    <property type="molecule type" value="Genomic_DNA"/>
</dbReference>
<comment type="caution">
    <text evidence="1">The sequence shown here is derived from an EMBL/GenBank/DDBJ whole genome shotgun (WGS) entry which is preliminary data.</text>
</comment>
<evidence type="ECO:0000313" key="1">
    <source>
        <dbReference type="EMBL" id="KAI0307417.1"/>
    </source>
</evidence>
<dbReference type="Proteomes" id="UP001203297">
    <property type="component" value="Unassembled WGS sequence"/>
</dbReference>
<dbReference type="AlphaFoldDB" id="A0AAD4ME38"/>
<keyword evidence="2" id="KW-1185">Reference proteome</keyword>
<reference evidence="1" key="1">
    <citation type="journal article" date="2022" name="New Phytol.">
        <title>Evolutionary transition to the ectomycorrhizal habit in the genomes of a hyperdiverse lineage of mushroom-forming fungi.</title>
        <authorList>
            <person name="Looney B."/>
            <person name="Miyauchi S."/>
            <person name="Morin E."/>
            <person name="Drula E."/>
            <person name="Courty P.E."/>
            <person name="Kohler A."/>
            <person name="Kuo A."/>
            <person name="LaButti K."/>
            <person name="Pangilinan J."/>
            <person name="Lipzen A."/>
            <person name="Riley R."/>
            <person name="Andreopoulos W."/>
            <person name="He G."/>
            <person name="Johnson J."/>
            <person name="Nolan M."/>
            <person name="Tritt A."/>
            <person name="Barry K.W."/>
            <person name="Grigoriev I.V."/>
            <person name="Nagy L.G."/>
            <person name="Hibbett D."/>
            <person name="Henrissat B."/>
            <person name="Matheny P.B."/>
            <person name="Labbe J."/>
            <person name="Martin F.M."/>
        </authorList>
    </citation>
    <scope>NUCLEOTIDE SEQUENCE</scope>
    <source>
        <strain evidence="1">BPL690</strain>
    </source>
</reference>
<gene>
    <name evidence="1" type="ORF">B0F90DRAFT_1673403</name>
</gene>
<accession>A0AAD4ME38</accession>